<reference evidence="6 7" key="1">
    <citation type="submission" date="2019-12" db="EMBL/GenBank/DDBJ databases">
        <title>complete genome sequences of Pseudomonas putida str. WP8-W18-CRE-01 isolated from wastewater treatment plant effluent.</title>
        <authorList>
            <person name="Sekizuka T."/>
            <person name="Itokawa K."/>
            <person name="Yatsu K."/>
            <person name="Inamine Y."/>
            <person name="Kuroda M."/>
        </authorList>
    </citation>
    <scope>NUCLEOTIDE SEQUENCE [LARGE SCALE GENOMIC DNA]</scope>
    <source>
        <strain evidence="6 7">WP8-W18-CRE-01</strain>
    </source>
</reference>
<gene>
    <name evidence="5" type="primary">csrA</name>
    <name evidence="6" type="ORF">WP8W18C01_37990</name>
</gene>
<dbReference type="HAMAP" id="MF_00167">
    <property type="entry name" value="CsrA"/>
    <property type="match status" value="1"/>
</dbReference>
<accession>A0A6S5TDM8</accession>
<dbReference type="GO" id="GO:0045948">
    <property type="term" value="P:positive regulation of translational initiation"/>
    <property type="evidence" value="ECO:0007669"/>
    <property type="project" value="UniProtKB-UniRule"/>
</dbReference>
<dbReference type="SUPFAM" id="SSF117130">
    <property type="entry name" value="CsrA-like"/>
    <property type="match status" value="1"/>
</dbReference>
<dbReference type="GeneID" id="93545425"/>
<dbReference type="Gene3D" id="2.60.40.4380">
    <property type="entry name" value="Translational regulator CsrA"/>
    <property type="match status" value="1"/>
</dbReference>
<keyword evidence="1 5" id="KW-0963">Cytoplasm</keyword>
<sequence>MLVIGRQVGQAIKIRDDITIRVLSVQGSEQVRLGIKAPADITVNREEISDSVKQALAQRRQGKQSVE</sequence>
<dbReference type="InterPro" id="IPR036107">
    <property type="entry name" value="CsrA_sf"/>
</dbReference>
<evidence type="ECO:0000313" key="7">
    <source>
        <dbReference type="Proteomes" id="UP000515680"/>
    </source>
</evidence>
<dbReference type="AlphaFoldDB" id="A0A6S5TDM8"/>
<comment type="subcellular location">
    <subcellularLocation>
        <location evidence="5">Cytoplasm</location>
    </subcellularLocation>
</comment>
<dbReference type="GO" id="GO:0045947">
    <property type="term" value="P:negative regulation of translational initiation"/>
    <property type="evidence" value="ECO:0007669"/>
    <property type="project" value="UniProtKB-UniRule"/>
</dbReference>
<keyword evidence="5" id="KW-0678">Repressor</keyword>
<dbReference type="GO" id="GO:0048027">
    <property type="term" value="F:mRNA 5'-UTR binding"/>
    <property type="evidence" value="ECO:0007669"/>
    <property type="project" value="UniProtKB-UniRule"/>
</dbReference>
<dbReference type="GO" id="GO:0006402">
    <property type="term" value="P:mRNA catabolic process"/>
    <property type="evidence" value="ECO:0007669"/>
    <property type="project" value="InterPro"/>
</dbReference>
<protein>
    <recommendedName>
        <fullName evidence="5">Translational regulator CsrA</fullName>
    </recommendedName>
    <alternativeName>
        <fullName evidence="5">Carbon storage regulator</fullName>
    </alternativeName>
</protein>
<evidence type="ECO:0000256" key="2">
    <source>
        <dbReference type="ARBA" id="ARBA00022845"/>
    </source>
</evidence>
<evidence type="ECO:0000256" key="1">
    <source>
        <dbReference type="ARBA" id="ARBA00022490"/>
    </source>
</evidence>
<dbReference type="PANTHER" id="PTHR34984:SF1">
    <property type="entry name" value="CARBON STORAGE REGULATOR"/>
    <property type="match status" value="1"/>
</dbReference>
<dbReference type="PANTHER" id="PTHR34984">
    <property type="entry name" value="CARBON STORAGE REGULATOR"/>
    <property type="match status" value="1"/>
</dbReference>
<comment type="similarity">
    <text evidence="5">Belongs to the CsrA/RsmA family.</text>
</comment>
<dbReference type="EMBL" id="AP022227">
    <property type="protein sequence ID" value="BBT41458.1"/>
    <property type="molecule type" value="Genomic_DNA"/>
</dbReference>
<keyword evidence="2 5" id="KW-0810">Translation regulation</keyword>
<evidence type="ECO:0000256" key="5">
    <source>
        <dbReference type="HAMAP-Rule" id="MF_00167"/>
    </source>
</evidence>
<keyword evidence="4 5" id="KW-0010">Activator</keyword>
<evidence type="ECO:0000313" key="6">
    <source>
        <dbReference type="EMBL" id="BBT41458.1"/>
    </source>
</evidence>
<name>A0A6S5TDM8_PSEPU</name>
<dbReference type="InterPro" id="IPR003751">
    <property type="entry name" value="CsrA"/>
</dbReference>
<dbReference type="Proteomes" id="UP000515680">
    <property type="component" value="Chromosome"/>
</dbReference>
<comment type="subunit">
    <text evidence="5">Homodimer; the beta-strands of each monomer intercalate to form a hydrophobic core, while the alpha-helices form wings that extend away from the core.</text>
</comment>
<dbReference type="GO" id="GO:0006109">
    <property type="term" value="P:regulation of carbohydrate metabolic process"/>
    <property type="evidence" value="ECO:0007669"/>
    <property type="project" value="UniProtKB-UniRule"/>
</dbReference>
<keyword evidence="3 5" id="KW-0694">RNA-binding</keyword>
<evidence type="ECO:0000256" key="4">
    <source>
        <dbReference type="ARBA" id="ARBA00023159"/>
    </source>
</evidence>
<organism evidence="6 7">
    <name type="scientific">Pseudomonas putida</name>
    <name type="common">Arthrobacter siderocapsulatus</name>
    <dbReference type="NCBI Taxonomy" id="303"/>
    <lineage>
        <taxon>Bacteria</taxon>
        <taxon>Pseudomonadati</taxon>
        <taxon>Pseudomonadota</taxon>
        <taxon>Gammaproteobacteria</taxon>
        <taxon>Pseudomonadales</taxon>
        <taxon>Pseudomonadaceae</taxon>
        <taxon>Pseudomonas</taxon>
    </lineage>
</organism>
<proteinExistence type="inferred from homology"/>
<dbReference type="Pfam" id="PF02599">
    <property type="entry name" value="CsrA"/>
    <property type="match status" value="1"/>
</dbReference>
<evidence type="ECO:0000256" key="3">
    <source>
        <dbReference type="ARBA" id="ARBA00022884"/>
    </source>
</evidence>
<comment type="function">
    <text evidence="5">A key translational regulator that binds mRNA to regulate translation initiation and/or mRNA stability. Mediates global changes in gene expression, shifting from rapid growth to stress survival by linking envelope stress, the stringent response and the catabolite repression systems. Usually binds in the 5'-UTR; binding at or near the Shine-Dalgarno sequence prevents ribosome-binding, repressing translation, binding elsewhere in the 5'-UTR can activate translation and/or stabilize the mRNA. Its function is antagonized by small RNA(s).</text>
</comment>
<dbReference type="RefSeq" id="WP_043206614.1">
    <property type="nucleotide sequence ID" value="NZ_AP022055.1"/>
</dbReference>
<dbReference type="GO" id="GO:0005829">
    <property type="term" value="C:cytosol"/>
    <property type="evidence" value="ECO:0007669"/>
    <property type="project" value="TreeGrafter"/>
</dbReference>